<dbReference type="EMBL" id="JANHOG010000581">
    <property type="protein sequence ID" value="KAJ3553080.1"/>
    <property type="molecule type" value="Genomic_DNA"/>
</dbReference>
<organism evidence="1 2">
    <name type="scientific">Phlebia brevispora</name>
    <dbReference type="NCBI Taxonomy" id="194682"/>
    <lineage>
        <taxon>Eukaryota</taxon>
        <taxon>Fungi</taxon>
        <taxon>Dikarya</taxon>
        <taxon>Basidiomycota</taxon>
        <taxon>Agaricomycotina</taxon>
        <taxon>Agaricomycetes</taxon>
        <taxon>Polyporales</taxon>
        <taxon>Meruliaceae</taxon>
        <taxon>Phlebia</taxon>
    </lineage>
</organism>
<keyword evidence="2" id="KW-1185">Reference proteome</keyword>
<protein>
    <submittedName>
        <fullName evidence="1">Uncharacterized protein</fullName>
    </submittedName>
</protein>
<proteinExistence type="predicted"/>
<dbReference type="Proteomes" id="UP001148662">
    <property type="component" value="Unassembled WGS sequence"/>
</dbReference>
<comment type="caution">
    <text evidence="1">The sequence shown here is derived from an EMBL/GenBank/DDBJ whole genome shotgun (WGS) entry which is preliminary data.</text>
</comment>
<reference evidence="1" key="1">
    <citation type="submission" date="2022-07" db="EMBL/GenBank/DDBJ databases">
        <title>Genome Sequence of Phlebia brevispora.</title>
        <authorList>
            <person name="Buettner E."/>
        </authorList>
    </citation>
    <scope>NUCLEOTIDE SEQUENCE</scope>
    <source>
        <strain evidence="1">MPL23</strain>
    </source>
</reference>
<gene>
    <name evidence="1" type="ORF">NM688_g3809</name>
</gene>
<name>A0ACC1T4S5_9APHY</name>
<sequence>MASLASIETTQIPSCILPLYSRNSATRLPPPPPHLLLNLRLYSTSDIEPSYSDSEPDAVRETMTDIPDPPDDAAEHAEDAVAAKDSKRMMNLDIALRKAPREPTAEARPNLIDISESPEHGHIRSPVLAREPTTLESFSRAIRGYVPSSIPIPSVVPTPPRVSRPVSFGSFLTPNRAESSPVRRRGSGADNSNWKRRGSDVSIDHRRMMSLGDPRVDEIEEAVLNLDEDFPPSETQRPSLTTYPGTITGEEIVCATFGELRDGDTSRRLVMLGYQSGLQIWDCTNLGSVTEVLNLSGSAWGRVEVIEVLSNPRSGNTDEFRAKRPLIGFLSTSDVNVVIIYSLRTHEVVKKLCIPSLTGFKASSDFIVLSTAEPASLHVISARTLRTLYIFPSTSFTLFARPPSTTDIREPVSVHIEHGDDFAGPSHHVTIPQPVFALSHRLIAFASTSSHPASPVQSAARTPRTASQSPFDDGTRRFPTTQAELGLAAMKIGGSLFSGMKAIGGRAYSAARAGVSAAMAMDYTSGSPAPVPGKFFSRSAPEASSHEPERRYSITSDAGSPNIPSRDDIQTNMLSNALNDDAASRDSGYYMTVLDLEPLLSEQATSVPATLAEYMVSKHQPISEIEFAPDGTSLVVASKDGQTMKVYRLRPLCKALRADAATAGLLPDDQYSEAGLHRDIDLPLAYPPWHIYDLRRGRTSAIVERLSWAHDGRWLAVGTRKRTVHLFALNPYGGPTDEGSHLAGRVMNVPEVQPLSTELAPLVRLRLKYSSDDRTSSASAFIFLHQDSGLPPALFPSVLSSQVMSSSPSVARSSSPTQPLDFPANYQDVLVFDAREGVLSLRRVTVSKRAKDNISTVIRTTPIADASISLPGISTMSRLASSTSAVITPARQPSALSRMMERSELVGQDTVVATWPLRRSAGWQEIKQSFRTRRTSGATSRAKSEWLAQAELSTCSRSRKIVPKSIYLAHQFSFHYMGEDYHALLRSHRYDVAAQKIDVRRQVAVSASSMGAAESFVSGSSLPFQAGDFASSFDEPLASALSAELRYQNPSPPVLPMYPNGTLPTRSSGRPAIPIRVAAGLSDGMSEGIGRLRREIGRVKSPRPATRRGVSTSVTLEFDEEDEDFLSFDPPTDAVSRSTSHEGEVLSTPSTGLEPLPVSRDGDDMWQGWEDEDKRAVEEVEQYDDIGVGFMDEEWMKEIN</sequence>
<evidence type="ECO:0000313" key="2">
    <source>
        <dbReference type="Proteomes" id="UP001148662"/>
    </source>
</evidence>
<accession>A0ACC1T4S5</accession>
<evidence type="ECO:0000313" key="1">
    <source>
        <dbReference type="EMBL" id="KAJ3553080.1"/>
    </source>
</evidence>